<dbReference type="PANTHER" id="PTHR14215:SF2">
    <property type="entry name" value="MITOCHONDRIAL FISSION REGULATOR 2"/>
    <property type="match status" value="1"/>
</dbReference>
<comment type="subcellular location">
    <subcellularLocation>
        <location evidence="1 4">Mitochondrion</location>
    </subcellularLocation>
</comment>
<dbReference type="Proteomes" id="UP000034805">
    <property type="component" value="Unassembled WGS sequence"/>
</dbReference>
<dbReference type="PANTHER" id="PTHR14215">
    <property type="entry name" value="PROTEIN OF UNKNOWN FUNCTION DUF729"/>
    <property type="match status" value="1"/>
</dbReference>
<comment type="caution">
    <text evidence="7">The sequence shown here is derived from an EMBL/GenBank/DDBJ whole genome shotgun (WGS) entry which is preliminary data.</text>
</comment>
<dbReference type="AlphaFoldDB" id="A0A0P7TIS7"/>
<evidence type="ECO:0000256" key="1">
    <source>
        <dbReference type="ARBA" id="ARBA00004173"/>
    </source>
</evidence>
<feature type="region of interest" description="Disordered" evidence="6">
    <location>
        <begin position="351"/>
        <end position="390"/>
    </location>
</feature>
<dbReference type="EMBL" id="JARO02010299">
    <property type="protein sequence ID" value="KPP60806.1"/>
    <property type="molecule type" value="Genomic_DNA"/>
</dbReference>
<organism evidence="7 8">
    <name type="scientific">Scleropages formosus</name>
    <name type="common">Asian bonytongue</name>
    <name type="synonym">Osteoglossum formosum</name>
    <dbReference type="NCBI Taxonomy" id="113540"/>
    <lineage>
        <taxon>Eukaryota</taxon>
        <taxon>Metazoa</taxon>
        <taxon>Chordata</taxon>
        <taxon>Craniata</taxon>
        <taxon>Vertebrata</taxon>
        <taxon>Euteleostomi</taxon>
        <taxon>Actinopterygii</taxon>
        <taxon>Neopterygii</taxon>
        <taxon>Teleostei</taxon>
        <taxon>Osteoglossocephala</taxon>
        <taxon>Osteoglossomorpha</taxon>
        <taxon>Osteoglossiformes</taxon>
        <taxon>Osteoglossidae</taxon>
        <taxon>Scleropages</taxon>
    </lineage>
</organism>
<proteinExistence type="inferred from homology"/>
<dbReference type="InterPro" id="IPR007972">
    <property type="entry name" value="Mtfr1"/>
</dbReference>
<dbReference type="GO" id="GO:0005739">
    <property type="term" value="C:mitochondrion"/>
    <property type="evidence" value="ECO:0007669"/>
    <property type="project" value="UniProtKB-SubCell"/>
</dbReference>
<evidence type="ECO:0000256" key="4">
    <source>
        <dbReference type="RuleBase" id="RU369053"/>
    </source>
</evidence>
<evidence type="ECO:0000256" key="5">
    <source>
        <dbReference type="SAM" id="Coils"/>
    </source>
</evidence>
<feature type="region of interest" description="Disordered" evidence="6">
    <location>
        <begin position="258"/>
        <end position="279"/>
    </location>
</feature>
<evidence type="ECO:0000313" key="8">
    <source>
        <dbReference type="Proteomes" id="UP000034805"/>
    </source>
</evidence>
<feature type="compositionally biased region" description="Basic and acidic residues" evidence="6">
    <location>
        <begin position="259"/>
        <end position="271"/>
    </location>
</feature>
<accession>A0A0P7TIS7</accession>
<keyword evidence="5" id="KW-0175">Coiled coil</keyword>
<comment type="function">
    <text evidence="4">Plays a role in mitochondrial aerobic respiration. Regulates mitochondrial organization and fission.</text>
</comment>
<name>A0A0P7TIS7_SCLFO</name>
<dbReference type="GO" id="GO:0000266">
    <property type="term" value="P:mitochondrial fission"/>
    <property type="evidence" value="ECO:0007669"/>
    <property type="project" value="UniProtKB-UniRule"/>
</dbReference>
<evidence type="ECO:0000256" key="6">
    <source>
        <dbReference type="SAM" id="MobiDB-lite"/>
    </source>
</evidence>
<reference evidence="7 8" key="1">
    <citation type="submission" date="2015-08" db="EMBL/GenBank/DDBJ databases">
        <title>The genome of the Asian arowana (Scleropages formosus).</title>
        <authorList>
            <person name="Tan M.H."/>
            <person name="Gan H.M."/>
            <person name="Croft L.J."/>
            <person name="Austin C.M."/>
        </authorList>
    </citation>
    <scope>NUCLEOTIDE SEQUENCE [LARGE SCALE GENOMIC DNA]</scope>
    <source>
        <strain evidence="7">Aro1</strain>
    </source>
</reference>
<feature type="region of interest" description="Disordered" evidence="6">
    <location>
        <begin position="222"/>
        <end position="242"/>
    </location>
</feature>
<gene>
    <name evidence="7" type="ORF">Z043_121160</name>
</gene>
<feature type="region of interest" description="Disordered" evidence="6">
    <location>
        <begin position="125"/>
        <end position="154"/>
    </location>
</feature>
<sequence length="390" mass="42167">MQMAPVWENGLCGQYRSLVRMIGTKLPLTPCPRVHFQVPLLTPRWHDGEESPDKGSAVPSFADVMNCIRRPGSGGAHERPVALALRTRLENIEEHSNIAALKKITALEDELLRLRAQIAKIVSASPGPVPPQNNLESPERPLTSPLFTSTPHCPLPPPPAPPLPPPLPVCGTTHATSRDLPTQCCPEVPERPQQVAESKCGKAPRMMEVLKELNQVKLRAVDRSPGGTPVRKVRTKEPAPSSDPAAIIAEALKRKFAHRRQDDSFDKENRSFESSPFGSPEVPSVSDVSVCVLLTMSGVSREDYTCDPGQPSANHKEGSALRRLCSSVSSIQEGALGLISFATKVPRRVTSRGAAPAGDGRRQTLCPSPTWADLSRPGPTWADLSRPGPT</sequence>
<keyword evidence="3 4" id="KW-0496">Mitochondrion</keyword>
<evidence type="ECO:0000313" key="7">
    <source>
        <dbReference type="EMBL" id="KPP60806.1"/>
    </source>
</evidence>
<protein>
    <recommendedName>
        <fullName evidence="4">Mitochondrial fission regulator</fullName>
    </recommendedName>
</protein>
<feature type="coiled-coil region" evidence="5">
    <location>
        <begin position="97"/>
        <end position="124"/>
    </location>
</feature>
<comment type="similarity">
    <text evidence="2 4">Belongs to the MTFR1 family.</text>
</comment>
<dbReference type="GO" id="GO:0009060">
    <property type="term" value="P:aerobic respiration"/>
    <property type="evidence" value="ECO:0007669"/>
    <property type="project" value="UniProtKB-UniRule"/>
</dbReference>
<evidence type="ECO:0000256" key="3">
    <source>
        <dbReference type="ARBA" id="ARBA00023128"/>
    </source>
</evidence>
<dbReference type="STRING" id="113540.ENSSFOP00015027731"/>
<dbReference type="Pfam" id="PF05308">
    <property type="entry name" value="Mito_fiss_reg"/>
    <property type="match status" value="2"/>
</dbReference>
<evidence type="ECO:0000256" key="2">
    <source>
        <dbReference type="ARBA" id="ARBA00005807"/>
    </source>
</evidence>